<reference evidence="2 3" key="1">
    <citation type="submission" date="2016-02" db="EMBL/GenBank/DDBJ databases">
        <authorList>
            <person name="Wen L."/>
            <person name="He K."/>
            <person name="Yang H."/>
        </authorList>
    </citation>
    <scope>NUCLEOTIDE SEQUENCE [LARGE SCALE GENOMIC DNA]</scope>
    <source>
        <strain evidence="2 3">CV41</strain>
    </source>
</reference>
<proteinExistence type="predicted"/>
<sequence length="90" mass="9434">MHQITINGAQVQTISSQSASSENAARKSGVPEYTCDQRARENAPKFGMQPEPTAQTNKAQAGHISRAPNISATNAVTVTPIAGSAIRDCP</sequence>
<comment type="caution">
    <text evidence="2">The sequence shown here is derived from an EMBL/GenBank/DDBJ whole genome shotgun (WGS) entry which is preliminary data.</text>
</comment>
<keyword evidence="3" id="KW-1185">Reference proteome</keyword>
<accession>A0A139STT2</accession>
<dbReference type="AlphaFoldDB" id="A0A139STT2"/>
<feature type="region of interest" description="Disordered" evidence="1">
    <location>
        <begin position="1"/>
        <end position="73"/>
    </location>
</feature>
<protein>
    <submittedName>
        <fullName evidence="2">Uncharacterized protein</fullName>
    </submittedName>
</protein>
<evidence type="ECO:0000313" key="3">
    <source>
        <dbReference type="Proteomes" id="UP000071392"/>
    </source>
</evidence>
<feature type="compositionally biased region" description="Polar residues" evidence="1">
    <location>
        <begin position="1"/>
        <end position="23"/>
    </location>
</feature>
<evidence type="ECO:0000313" key="2">
    <source>
        <dbReference type="EMBL" id="KXU37975.1"/>
    </source>
</evidence>
<gene>
    <name evidence="2" type="ORF">AXK12_01055</name>
</gene>
<evidence type="ECO:0000256" key="1">
    <source>
        <dbReference type="SAM" id="MobiDB-lite"/>
    </source>
</evidence>
<name>A0A139STT2_9BACT</name>
<organism evidence="2 3">
    <name type="scientific">Cephaloticoccus capnophilus</name>
    <dbReference type="NCBI Taxonomy" id="1548208"/>
    <lineage>
        <taxon>Bacteria</taxon>
        <taxon>Pseudomonadati</taxon>
        <taxon>Verrucomicrobiota</taxon>
        <taxon>Opitutia</taxon>
        <taxon>Opitutales</taxon>
        <taxon>Opitutaceae</taxon>
        <taxon>Cephaloticoccus</taxon>
    </lineage>
</organism>
<dbReference type="Proteomes" id="UP000071392">
    <property type="component" value="Unassembled WGS sequence"/>
</dbReference>
<dbReference type="EMBL" id="LSZP01000003">
    <property type="protein sequence ID" value="KXU37975.1"/>
    <property type="molecule type" value="Genomic_DNA"/>
</dbReference>